<dbReference type="EMBL" id="JALJOQ010000080">
    <property type="protein sequence ID" value="KAK9800785.1"/>
    <property type="molecule type" value="Genomic_DNA"/>
</dbReference>
<comment type="caution">
    <text evidence="2">The sequence shown here is derived from an EMBL/GenBank/DDBJ whole genome shotgun (WGS) entry which is preliminary data.</text>
</comment>
<accession>A0AAW1NVQ6</accession>
<reference evidence="2 3" key="1">
    <citation type="journal article" date="2024" name="Nat. Commun.">
        <title>Phylogenomics reveals the evolutionary origins of lichenization in chlorophyte algae.</title>
        <authorList>
            <person name="Puginier C."/>
            <person name="Libourel C."/>
            <person name="Otte J."/>
            <person name="Skaloud P."/>
            <person name="Haon M."/>
            <person name="Grisel S."/>
            <person name="Petersen M."/>
            <person name="Berrin J.G."/>
            <person name="Delaux P.M."/>
            <person name="Dal Grande F."/>
            <person name="Keller J."/>
        </authorList>
    </citation>
    <scope>NUCLEOTIDE SEQUENCE [LARGE SCALE GENOMIC DNA]</scope>
    <source>
        <strain evidence="2 3">SAG 2036</strain>
    </source>
</reference>
<keyword evidence="3" id="KW-1185">Reference proteome</keyword>
<feature type="chain" id="PRO_5043923548" evidence="1">
    <location>
        <begin position="33"/>
        <end position="315"/>
    </location>
</feature>
<evidence type="ECO:0000256" key="1">
    <source>
        <dbReference type="SAM" id="SignalP"/>
    </source>
</evidence>
<proteinExistence type="predicted"/>
<protein>
    <submittedName>
        <fullName evidence="2">Uncharacterized protein</fullName>
    </submittedName>
</protein>
<dbReference type="Proteomes" id="UP001465755">
    <property type="component" value="Unassembled WGS sequence"/>
</dbReference>
<dbReference type="AlphaFoldDB" id="A0AAW1NVQ6"/>
<keyword evidence="1" id="KW-0732">Signal</keyword>
<feature type="signal peptide" evidence="1">
    <location>
        <begin position="1"/>
        <end position="32"/>
    </location>
</feature>
<evidence type="ECO:0000313" key="3">
    <source>
        <dbReference type="Proteomes" id="UP001465755"/>
    </source>
</evidence>
<name>A0AAW1NVQ6_9CHLO</name>
<gene>
    <name evidence="2" type="ORF">WJX73_002880</name>
</gene>
<organism evidence="2 3">
    <name type="scientific">Symbiochloris irregularis</name>
    <dbReference type="NCBI Taxonomy" id="706552"/>
    <lineage>
        <taxon>Eukaryota</taxon>
        <taxon>Viridiplantae</taxon>
        <taxon>Chlorophyta</taxon>
        <taxon>core chlorophytes</taxon>
        <taxon>Trebouxiophyceae</taxon>
        <taxon>Trebouxiales</taxon>
        <taxon>Trebouxiaceae</taxon>
        <taxon>Symbiochloris</taxon>
    </lineage>
</organism>
<evidence type="ECO:0000313" key="2">
    <source>
        <dbReference type="EMBL" id="KAK9800785.1"/>
    </source>
</evidence>
<sequence length="315" mass="33150">MKTLGKLQRPCRSHQLVVLAFCALLCSTGCNAQVYSGLGKYDPCTTPALATLYQGFYVGAAFWPGHAPEEWGPYYNSTSGQFGLNPCNFTVPTGGNESDRQLLANAGVVFASYELKVDTMTSMRFSATDISQLYNLSTTNPVNQTALPNPGVVSMVVFRAGFRSEARVIISNETVASGGTGFVNTLAFAVTFANGVLSAFTWDNVGCNQCGGTLGANCLQTNPEWSQPQQSCALPLTDCTVNQNCTLNVITGYTGSDQHGNTFTTATMIDQVNKYSAATLYNGLAAGLSNVLAGSGQQQLGGSTPVQQNTAGTVA</sequence>